<protein>
    <submittedName>
        <fullName evidence="1">Plastocyanin-like domain-containing protein</fullName>
    </submittedName>
</protein>
<evidence type="ECO:0000313" key="2">
    <source>
        <dbReference type="Proteomes" id="UP001408356"/>
    </source>
</evidence>
<reference evidence="1 2" key="1">
    <citation type="journal article" date="2024" name="J. Plant Pathol.">
        <title>Sequence and assembly of the genome of Seiridium unicorne, isolate CBS 538.82, causal agent of cypress canker disease.</title>
        <authorList>
            <person name="Scali E."/>
            <person name="Rocca G.D."/>
            <person name="Danti R."/>
            <person name="Garbelotto M."/>
            <person name="Barberini S."/>
            <person name="Baroncelli R."/>
            <person name="Emiliani G."/>
        </authorList>
    </citation>
    <scope>NUCLEOTIDE SEQUENCE [LARGE SCALE GENOMIC DNA]</scope>
    <source>
        <strain evidence="1 2">BM-138-508</strain>
    </source>
</reference>
<organism evidence="1 2">
    <name type="scientific">Seiridium unicorne</name>
    <dbReference type="NCBI Taxonomy" id="138068"/>
    <lineage>
        <taxon>Eukaryota</taxon>
        <taxon>Fungi</taxon>
        <taxon>Dikarya</taxon>
        <taxon>Ascomycota</taxon>
        <taxon>Pezizomycotina</taxon>
        <taxon>Sordariomycetes</taxon>
        <taxon>Xylariomycetidae</taxon>
        <taxon>Amphisphaeriales</taxon>
        <taxon>Sporocadaceae</taxon>
        <taxon>Seiridium</taxon>
    </lineage>
</organism>
<comment type="caution">
    <text evidence="1">The sequence shown here is derived from an EMBL/GenBank/DDBJ whole genome shotgun (WGS) entry which is preliminary data.</text>
</comment>
<proteinExistence type="predicted"/>
<sequence length="137" mass="15176">MDPFLFTDLSKSDTRGTLEKPILYSLRIGLTLLGSRAHSNLSRQSVQDAVRDIEDGSASLNLHDPPLVPVHDLLPLGWSVLRVQVTTKVTTILLAVKHKYFVLEISVPILEGITADDLVMIPTSAIERPHVKFDPKN</sequence>
<gene>
    <name evidence="1" type="ORF">SUNI508_13101</name>
</gene>
<evidence type="ECO:0000313" key="1">
    <source>
        <dbReference type="EMBL" id="KAK9425365.1"/>
    </source>
</evidence>
<name>A0ABR2VEM2_9PEZI</name>
<keyword evidence="2" id="KW-1185">Reference proteome</keyword>
<dbReference type="Proteomes" id="UP001408356">
    <property type="component" value="Unassembled WGS sequence"/>
</dbReference>
<accession>A0ABR2VEM2</accession>
<dbReference type="EMBL" id="JARVKF010000019">
    <property type="protein sequence ID" value="KAK9425365.1"/>
    <property type="molecule type" value="Genomic_DNA"/>
</dbReference>